<sequence>MASKRPKADVVIVGLGWSGALMAEELTRAGLNVVAIDRGAWQDTSTHTPPAVNPDELRWSSRKELLSPPKDNTMTFRNRLDQVAVPQRDYGILELGKGVGGAGFHWAGMAWRFNPWDFEVRTRTIERYGIERAEDGELQLQDWGVTYDELEPFYDRFERIAGISGTAGNINGEIKPGGNPYEGPRTREYPTPELKTLRMMEIFNDATRKMGHTPFTIPAANLSEPWVNPLGVAMGACSYCGFCLAYGCGNYSKSSPQACIFPALMRRPNFSVITEGCVIRVNKAEDGQTVTGVTYIDKGGREVEQPADIVCLTAFMVDNTRIMLNSEISEPYNPNTQEGVVGRNFSFQTISGAHMWFEDEQINPFVGAGALGSQIDDYNGDNFDHSDLDFIGGAGILTLSRDGLPIARAESLPEGTPRWGSDFKKAYAKYYQNYGILFNQGSSMPTRTGYLDLDPNYKDKFGVPLLRLTYDYAQNDRNMAAYTMDRAVEIAEQMGASHITPFNFAAEPFTTAKIASDHVIGGVPMGADPATSAVNPWLQSWDAHNLFVVGASAFPNNAGYNPTGTVGALAIRTARAIHERYVQNPGPLVES</sequence>
<name>A0ACC5VUY7_9GAMM</name>
<dbReference type="EMBL" id="JABYQT010000004">
    <property type="protein sequence ID" value="MBZ5487467.1"/>
    <property type="molecule type" value="Genomic_DNA"/>
</dbReference>
<proteinExistence type="predicted"/>
<comment type="caution">
    <text evidence="1">The sequence shown here is derived from an EMBL/GenBank/DDBJ whole genome shotgun (WGS) entry which is preliminary data.</text>
</comment>
<evidence type="ECO:0000313" key="1">
    <source>
        <dbReference type="EMBL" id="MBZ5487467.1"/>
    </source>
</evidence>
<protein>
    <submittedName>
        <fullName evidence="1">GMC family oxidoreductase</fullName>
    </submittedName>
</protein>
<keyword evidence="2" id="KW-1185">Reference proteome</keyword>
<organism evidence="1 2">
    <name type="scientific">Vreelandella aquamarina</name>
    <dbReference type="NCBI Taxonomy" id="77097"/>
    <lineage>
        <taxon>Bacteria</taxon>
        <taxon>Pseudomonadati</taxon>
        <taxon>Pseudomonadota</taxon>
        <taxon>Gammaproteobacteria</taxon>
        <taxon>Oceanospirillales</taxon>
        <taxon>Halomonadaceae</taxon>
        <taxon>Vreelandella</taxon>
    </lineage>
</organism>
<dbReference type="Proteomes" id="UP001319846">
    <property type="component" value="Unassembled WGS sequence"/>
</dbReference>
<reference evidence="1" key="1">
    <citation type="submission" date="2020-06" db="EMBL/GenBank/DDBJ databases">
        <title>Whole Genome Sequence of Halomonas aquamarina MB598.</title>
        <authorList>
            <person name="Pervaiz M."/>
            <person name="Fariq A."/>
            <person name="Yasmin A."/>
            <person name="Welch M."/>
        </authorList>
    </citation>
    <scope>NUCLEOTIDE SEQUENCE</scope>
    <source>
        <strain evidence="1">MB598</strain>
    </source>
</reference>
<accession>A0ACC5VUY7</accession>
<gene>
    <name evidence="1" type="ORF">HW452_08000</name>
</gene>
<evidence type="ECO:0000313" key="2">
    <source>
        <dbReference type="Proteomes" id="UP001319846"/>
    </source>
</evidence>